<keyword evidence="3" id="KW-1185">Reference proteome</keyword>
<reference evidence="2" key="1">
    <citation type="submission" date="2018-11" db="EMBL/GenBank/DDBJ databases">
        <authorList>
            <consortium name="Pathogen Informatics"/>
        </authorList>
    </citation>
    <scope>NUCLEOTIDE SEQUENCE [LARGE SCALE GENOMIC DNA]</scope>
</reference>
<gene>
    <name evidence="2" type="ORF">SVUK_LOCUS13844</name>
</gene>
<protein>
    <submittedName>
        <fullName evidence="2">Uncharacterized protein</fullName>
    </submittedName>
</protein>
<evidence type="ECO:0000313" key="2">
    <source>
        <dbReference type="EMBL" id="VDM78846.1"/>
    </source>
</evidence>
<organism evidence="2 3">
    <name type="scientific">Strongylus vulgaris</name>
    <name type="common">Blood worm</name>
    <dbReference type="NCBI Taxonomy" id="40348"/>
    <lineage>
        <taxon>Eukaryota</taxon>
        <taxon>Metazoa</taxon>
        <taxon>Ecdysozoa</taxon>
        <taxon>Nematoda</taxon>
        <taxon>Chromadorea</taxon>
        <taxon>Rhabditida</taxon>
        <taxon>Rhabditina</taxon>
        <taxon>Rhabditomorpha</taxon>
        <taxon>Strongyloidea</taxon>
        <taxon>Strongylidae</taxon>
        <taxon>Strongylus</taxon>
    </lineage>
</organism>
<comment type="similarity">
    <text evidence="1">Belongs to the CutA family.</text>
</comment>
<dbReference type="GO" id="GO:0005507">
    <property type="term" value="F:copper ion binding"/>
    <property type="evidence" value="ECO:0007669"/>
    <property type="project" value="TreeGrafter"/>
</dbReference>
<evidence type="ECO:0000313" key="3">
    <source>
        <dbReference type="Proteomes" id="UP000270094"/>
    </source>
</evidence>
<evidence type="ECO:0000256" key="1">
    <source>
        <dbReference type="ARBA" id="ARBA00010169"/>
    </source>
</evidence>
<dbReference type="PANTHER" id="PTHR23419">
    <property type="entry name" value="DIVALENT CATION TOLERANCE CUTA-RELATED"/>
    <property type="match status" value="1"/>
</dbReference>
<dbReference type="InterPro" id="IPR015867">
    <property type="entry name" value="N-reg_PII/ATP_PRibTrfase_C"/>
</dbReference>
<dbReference type="Pfam" id="PF03091">
    <property type="entry name" value="CutA1"/>
    <property type="match status" value="1"/>
</dbReference>
<dbReference type="EMBL" id="UYYB01103118">
    <property type="protein sequence ID" value="VDM78846.1"/>
    <property type="molecule type" value="Genomic_DNA"/>
</dbReference>
<name>A0A3P7J6H8_STRVU</name>
<accession>A0A3P7J6H8</accession>
<dbReference type="AlphaFoldDB" id="A0A3P7J6H8"/>
<dbReference type="PANTHER" id="PTHR23419:SF8">
    <property type="entry name" value="FI09726P"/>
    <property type="match status" value="1"/>
</dbReference>
<dbReference type="GO" id="GO:0010038">
    <property type="term" value="P:response to metal ion"/>
    <property type="evidence" value="ECO:0007669"/>
    <property type="project" value="InterPro"/>
</dbReference>
<proteinExistence type="inferred from homology"/>
<dbReference type="SUPFAM" id="SSF54913">
    <property type="entry name" value="GlnB-like"/>
    <property type="match status" value="1"/>
</dbReference>
<sequence length="183" mass="20392">MRLLLKEGMANYLGGRNNLKICSLRSLEIGRDFDMLYLLTTCLLISKLYGTWASHEIIEPFTSPLNSSFNHNTMASGAAAVFSRMGNLRMVYVTAPSKEAALKIARIAVERKLAACANIIPEITSIYEWEGKVHEDAEAILIMKTQESLLEDLHKIEGNSHGEVLENRVVHCISTSNSVNYDC</sequence>
<dbReference type="Gene3D" id="3.30.70.120">
    <property type="match status" value="1"/>
</dbReference>
<dbReference type="OrthoDB" id="2017693at2759"/>
<dbReference type="InterPro" id="IPR004323">
    <property type="entry name" value="Ion_tolerance_CutA"/>
</dbReference>
<dbReference type="InterPro" id="IPR011322">
    <property type="entry name" value="N-reg_PII-like_a/b"/>
</dbReference>
<dbReference type="Proteomes" id="UP000270094">
    <property type="component" value="Unassembled WGS sequence"/>
</dbReference>